<dbReference type="CDD" id="cd00093">
    <property type="entry name" value="HTH_XRE"/>
    <property type="match status" value="1"/>
</dbReference>
<dbReference type="RefSeq" id="WP_203967228.1">
    <property type="nucleotide sequence ID" value="NZ_BOPJ01000011.1"/>
</dbReference>
<dbReference type="Gene3D" id="1.10.260.40">
    <property type="entry name" value="lambda repressor-like DNA-binding domains"/>
    <property type="match status" value="1"/>
</dbReference>
<feature type="transmembrane region" description="Helical" evidence="1">
    <location>
        <begin position="115"/>
        <end position="136"/>
    </location>
</feature>
<feature type="transmembrane region" description="Helical" evidence="1">
    <location>
        <begin position="256"/>
        <end position="276"/>
    </location>
</feature>
<protein>
    <submittedName>
        <fullName evidence="3">Helix-turn-helix domain-containing protein</fullName>
    </submittedName>
</protein>
<keyword evidence="1" id="KW-0812">Transmembrane</keyword>
<dbReference type="EMBL" id="JBJGWJ010000002">
    <property type="protein sequence ID" value="MFK8293075.1"/>
    <property type="molecule type" value="Genomic_DNA"/>
</dbReference>
<organism evidence="3 4">
    <name type="scientific">Capnocytophaga stomatis</name>
    <dbReference type="NCBI Taxonomy" id="1848904"/>
    <lineage>
        <taxon>Bacteria</taxon>
        <taxon>Pseudomonadati</taxon>
        <taxon>Bacteroidota</taxon>
        <taxon>Flavobacteriia</taxon>
        <taxon>Flavobacteriales</taxon>
        <taxon>Flavobacteriaceae</taxon>
        <taxon>Capnocytophaga</taxon>
    </lineage>
</organism>
<comment type="caution">
    <text evidence="3">The sequence shown here is derived from an EMBL/GenBank/DDBJ whole genome shotgun (WGS) entry which is preliminary data.</text>
</comment>
<keyword evidence="1" id="KW-0472">Membrane</keyword>
<reference evidence="3 4" key="1">
    <citation type="journal article" date="2016" name="Sci. Rep.">
        <title>Whole genome sequencing identifies a novel species of the genus Capnocytophaga isolated from dog and cat bite wounds in humans.</title>
        <authorList>
            <person name="Zangenah S."/>
            <person name="Abbasi N."/>
            <person name="Andersson A.F."/>
            <person name="Bergman P."/>
        </authorList>
    </citation>
    <scope>NUCLEOTIDE SEQUENCE [LARGE SCALE GENOMIC DNA]</scope>
    <source>
        <strain evidence="3 4">W5</strain>
    </source>
</reference>
<dbReference type="Proteomes" id="UP001622370">
    <property type="component" value="Unassembled WGS sequence"/>
</dbReference>
<keyword evidence="1" id="KW-1133">Transmembrane helix</keyword>
<dbReference type="SUPFAM" id="SSF47413">
    <property type="entry name" value="lambda repressor-like DNA-binding domains"/>
    <property type="match status" value="1"/>
</dbReference>
<proteinExistence type="predicted"/>
<feature type="domain" description="HTH cro/C1-type" evidence="2">
    <location>
        <begin position="10"/>
        <end position="64"/>
    </location>
</feature>
<feature type="transmembrane region" description="Helical" evidence="1">
    <location>
        <begin position="142"/>
        <end position="160"/>
    </location>
</feature>
<evidence type="ECO:0000313" key="3">
    <source>
        <dbReference type="EMBL" id="MFK8293075.1"/>
    </source>
</evidence>
<dbReference type="SMART" id="SM00530">
    <property type="entry name" value="HTH_XRE"/>
    <property type="match status" value="1"/>
</dbReference>
<evidence type="ECO:0000256" key="1">
    <source>
        <dbReference type="SAM" id="Phobius"/>
    </source>
</evidence>
<dbReference type="PROSITE" id="PS50943">
    <property type="entry name" value="HTH_CROC1"/>
    <property type="match status" value="1"/>
</dbReference>
<dbReference type="InterPro" id="IPR001387">
    <property type="entry name" value="Cro/C1-type_HTH"/>
</dbReference>
<name>A0ABW8QAE0_9FLAO</name>
<evidence type="ECO:0000259" key="2">
    <source>
        <dbReference type="PROSITE" id="PS50943"/>
    </source>
</evidence>
<gene>
    <name evidence="3" type="ORF">ACI76L_04700</name>
</gene>
<dbReference type="InterPro" id="IPR010982">
    <property type="entry name" value="Lambda_DNA-bd_dom_sf"/>
</dbReference>
<sequence>MDIEILSRQVKELRKIKCLSQEELALQSGVSLRTVQRVENAERTPSSETLKRILGILGTSYEQLKKQQHSRPLRTLKGAQEFLHIFDNKLIISKSFKEKDVLQNYKISVANLMEAFGFFMIPILLSVILVVVLYFLGAKAVATLLLGFTILLIIVIRLLIQFSWGIPYIDRQHIVETKMEKTGVGYANFLIAYREGKRIKERCIVFEMKDLEHIVKGLRSEKLLDEKAIKLNFDNIVPFLSIPIMALSMSKFPDELVVVTICWIIFMSYIMIRAVIKFVSYHKKHSKHYLSTYYLK</sequence>
<dbReference type="Pfam" id="PF01381">
    <property type="entry name" value="HTH_3"/>
    <property type="match status" value="1"/>
</dbReference>
<keyword evidence="4" id="KW-1185">Reference proteome</keyword>
<evidence type="ECO:0000313" key="4">
    <source>
        <dbReference type="Proteomes" id="UP001622370"/>
    </source>
</evidence>
<accession>A0ABW8QAE0</accession>